<dbReference type="OrthoDB" id="671439at2759"/>
<sequence length="245" mass="26950">ASHILPRVILLGDSLTQFGWSSTSGWVARIADSLARRCDIVNRGFSGYNSRWCRLIAPDLFPADSLKTAVAAFVIFLGANDSNRAGSTTQHLPTADYEAELVRLADYLTGPAGLSRDALIFCSPPPVDGDAWDRCCQERFGTPGTKTLEDVPPYRDACRRAAEAAGATFCNTYDGFLEHGLDGDWRGLFCDGLHFGPAGAERMFDLLWPEIHRRTERLPQLAPEWRTVDPGDLDASLVSLMNSRE</sequence>
<evidence type="ECO:0000259" key="1">
    <source>
        <dbReference type="Pfam" id="PF13472"/>
    </source>
</evidence>
<evidence type="ECO:0000313" key="3">
    <source>
        <dbReference type="Proteomes" id="UP000215902"/>
    </source>
</evidence>
<protein>
    <recommendedName>
        <fullName evidence="1">SGNH hydrolase-type esterase domain-containing protein</fullName>
    </recommendedName>
</protein>
<gene>
    <name evidence="2" type="ORF">BOX15_Mlig011782g1</name>
</gene>
<dbReference type="InterPro" id="IPR036514">
    <property type="entry name" value="SGNH_hydro_sf"/>
</dbReference>
<organism evidence="2 3">
    <name type="scientific">Macrostomum lignano</name>
    <dbReference type="NCBI Taxonomy" id="282301"/>
    <lineage>
        <taxon>Eukaryota</taxon>
        <taxon>Metazoa</taxon>
        <taxon>Spiralia</taxon>
        <taxon>Lophotrochozoa</taxon>
        <taxon>Platyhelminthes</taxon>
        <taxon>Rhabditophora</taxon>
        <taxon>Macrostomorpha</taxon>
        <taxon>Macrostomida</taxon>
        <taxon>Macrostomidae</taxon>
        <taxon>Macrostomum</taxon>
    </lineage>
</organism>
<dbReference type="PANTHER" id="PTHR14209:SF19">
    <property type="entry name" value="ISOAMYL ACETATE-HYDROLYZING ESTERASE 1 HOMOLOG"/>
    <property type="match status" value="1"/>
</dbReference>
<evidence type="ECO:0000313" key="2">
    <source>
        <dbReference type="EMBL" id="PAA57490.1"/>
    </source>
</evidence>
<dbReference type="SUPFAM" id="SSF52266">
    <property type="entry name" value="SGNH hydrolase"/>
    <property type="match status" value="1"/>
</dbReference>
<accession>A0A267E7D2</accession>
<feature type="non-terminal residue" evidence="2">
    <location>
        <position position="1"/>
    </location>
</feature>
<dbReference type="STRING" id="282301.A0A267E7D2"/>
<reference evidence="2 3" key="1">
    <citation type="submission" date="2017-06" db="EMBL/GenBank/DDBJ databases">
        <title>A platform for efficient transgenesis in Macrostomum lignano, a flatworm model organism for stem cell research.</title>
        <authorList>
            <person name="Berezikov E."/>
        </authorList>
    </citation>
    <scope>NUCLEOTIDE SEQUENCE [LARGE SCALE GENOMIC DNA]</scope>
    <source>
        <strain evidence="2">DV1</strain>
        <tissue evidence="2">Whole organism</tissue>
    </source>
</reference>
<feature type="domain" description="SGNH hydrolase-type esterase" evidence="1">
    <location>
        <begin position="10"/>
        <end position="201"/>
    </location>
</feature>
<comment type="caution">
    <text evidence="2">The sequence shown here is derived from an EMBL/GenBank/DDBJ whole genome shotgun (WGS) entry which is preliminary data.</text>
</comment>
<keyword evidence="3" id="KW-1185">Reference proteome</keyword>
<dbReference type="Gene3D" id="3.40.50.1110">
    <property type="entry name" value="SGNH hydrolase"/>
    <property type="match status" value="1"/>
</dbReference>
<dbReference type="InterPro" id="IPR013830">
    <property type="entry name" value="SGNH_hydro"/>
</dbReference>
<name>A0A267E7D2_9PLAT</name>
<dbReference type="Pfam" id="PF13472">
    <property type="entry name" value="Lipase_GDSL_2"/>
    <property type="match status" value="1"/>
</dbReference>
<proteinExistence type="predicted"/>
<dbReference type="EMBL" id="NIVC01002482">
    <property type="protein sequence ID" value="PAA57490.1"/>
    <property type="molecule type" value="Genomic_DNA"/>
</dbReference>
<dbReference type="PANTHER" id="PTHR14209">
    <property type="entry name" value="ISOAMYL ACETATE-HYDROLYZING ESTERASE 1"/>
    <property type="match status" value="1"/>
</dbReference>
<dbReference type="AlphaFoldDB" id="A0A267E7D2"/>
<dbReference type="InterPro" id="IPR045136">
    <property type="entry name" value="Iah1-like"/>
</dbReference>
<dbReference type="Proteomes" id="UP000215902">
    <property type="component" value="Unassembled WGS sequence"/>
</dbReference>
<dbReference type="CDD" id="cd01838">
    <property type="entry name" value="Isoamyl_acetate_hydrolase_like"/>
    <property type="match status" value="1"/>
</dbReference>